<dbReference type="GO" id="GO:0015179">
    <property type="term" value="F:L-amino acid transmembrane transporter activity"/>
    <property type="evidence" value="ECO:0007669"/>
    <property type="project" value="TreeGrafter"/>
</dbReference>
<keyword evidence="7 9" id="KW-0472">Membrane</keyword>
<dbReference type="AlphaFoldDB" id="A0A367IUK0"/>
<organism evidence="11 12">
    <name type="scientific">Rhizopus stolonifer</name>
    <name type="common">Rhizopus nigricans</name>
    <dbReference type="NCBI Taxonomy" id="4846"/>
    <lineage>
        <taxon>Eukaryota</taxon>
        <taxon>Fungi</taxon>
        <taxon>Fungi incertae sedis</taxon>
        <taxon>Mucoromycota</taxon>
        <taxon>Mucoromycotina</taxon>
        <taxon>Mucoromycetes</taxon>
        <taxon>Mucorales</taxon>
        <taxon>Mucorineae</taxon>
        <taxon>Rhizopodaceae</taxon>
        <taxon>Rhizopus</taxon>
    </lineage>
</organism>
<reference evidence="11 12" key="1">
    <citation type="journal article" date="2018" name="G3 (Bethesda)">
        <title>Phylogenetic and Phylogenomic Definition of Rhizopus Species.</title>
        <authorList>
            <person name="Gryganskyi A.P."/>
            <person name="Golan J."/>
            <person name="Dolatabadi S."/>
            <person name="Mondo S."/>
            <person name="Robb S."/>
            <person name="Idnurm A."/>
            <person name="Muszewska A."/>
            <person name="Steczkiewicz K."/>
            <person name="Masonjones S."/>
            <person name="Liao H.L."/>
            <person name="Gajdeczka M.T."/>
            <person name="Anike F."/>
            <person name="Vuek A."/>
            <person name="Anishchenko I.M."/>
            <person name="Voigt K."/>
            <person name="de Hoog G.S."/>
            <person name="Smith M.E."/>
            <person name="Heitman J."/>
            <person name="Vilgalys R."/>
            <person name="Stajich J.E."/>
        </authorList>
    </citation>
    <scope>NUCLEOTIDE SEQUENCE [LARGE SCALE GENOMIC DNA]</scope>
    <source>
        <strain evidence="11 12">LSU 92-RS-03</strain>
    </source>
</reference>
<feature type="transmembrane region" description="Helical" evidence="9">
    <location>
        <begin position="311"/>
        <end position="331"/>
    </location>
</feature>
<feature type="region of interest" description="Disordered" evidence="8">
    <location>
        <begin position="1"/>
        <end position="22"/>
    </location>
</feature>
<dbReference type="InterPro" id="IPR013057">
    <property type="entry name" value="AA_transpt_TM"/>
</dbReference>
<comment type="similarity">
    <text evidence="2">Belongs to the amino acid/polyamine transporter 2 family.</text>
</comment>
<evidence type="ECO:0000256" key="1">
    <source>
        <dbReference type="ARBA" id="ARBA00004141"/>
    </source>
</evidence>
<evidence type="ECO:0000313" key="12">
    <source>
        <dbReference type="Proteomes" id="UP000253551"/>
    </source>
</evidence>
<evidence type="ECO:0000256" key="6">
    <source>
        <dbReference type="ARBA" id="ARBA00022989"/>
    </source>
</evidence>
<evidence type="ECO:0000259" key="10">
    <source>
        <dbReference type="Pfam" id="PF01490"/>
    </source>
</evidence>
<evidence type="ECO:0000313" key="11">
    <source>
        <dbReference type="EMBL" id="RCH81161.1"/>
    </source>
</evidence>
<proteinExistence type="inferred from homology"/>
<keyword evidence="3" id="KW-0813">Transport</keyword>
<feature type="transmembrane region" description="Helical" evidence="9">
    <location>
        <begin position="55"/>
        <end position="75"/>
    </location>
</feature>
<evidence type="ECO:0000256" key="7">
    <source>
        <dbReference type="ARBA" id="ARBA00023136"/>
    </source>
</evidence>
<evidence type="ECO:0000256" key="5">
    <source>
        <dbReference type="ARBA" id="ARBA00022970"/>
    </source>
</evidence>
<feature type="compositionally biased region" description="Low complexity" evidence="8">
    <location>
        <begin position="9"/>
        <end position="18"/>
    </location>
</feature>
<keyword evidence="5" id="KW-0029">Amino-acid transport</keyword>
<feature type="transmembrane region" description="Helical" evidence="9">
    <location>
        <begin position="411"/>
        <end position="433"/>
    </location>
</feature>
<sequence length="445" mass="48334">MALQEIEKTSPSSSPTPSYIDNQKIEERAVDNGVEEDNVSTVNEFGHGNGSFMTAFFNVTCIVAGTGTLGLPRAFALGGWLGILIMMLSYLMSIYSGTIIIRCLYYKPGQRLHDYKAVGTAAFGWVGYSVASVLHLLNLFGCPALYLVLAASNLNSLLHNTSAALDTTTWACIVGAVLLIPSLVAKTLKEITVLSATGAICTMIAVFVVMIQGPLDHNANPDREVIRDSVIWTGFPSSLATIAFSYGGINTYPHVEHALKKPHQWKWAVAAGMTACTILYMLTAIPGYWSYGRDTLSPVYNSLPDGAGKMCAMIVMTIHVILAIPIYTTSFSLEMEKWTNATDERLGKVKAWFVRAIIRTCCMAILVILAIFVPYFDDFMSLVGALANCGLVFLLPVLCYLKLTGIRNKPLYELAFCALTLLLGIVGCIFGTIDAIKALISDFHS</sequence>
<evidence type="ECO:0000256" key="3">
    <source>
        <dbReference type="ARBA" id="ARBA00022448"/>
    </source>
</evidence>
<dbReference type="EMBL" id="PJQM01005642">
    <property type="protein sequence ID" value="RCH81161.1"/>
    <property type="molecule type" value="Genomic_DNA"/>
</dbReference>
<dbReference type="OrthoDB" id="40134at2759"/>
<feature type="transmembrane region" description="Helical" evidence="9">
    <location>
        <begin position="231"/>
        <end position="255"/>
    </location>
</feature>
<dbReference type="STRING" id="4846.A0A367IUK0"/>
<feature type="transmembrane region" description="Helical" evidence="9">
    <location>
        <begin position="352"/>
        <end position="373"/>
    </location>
</feature>
<feature type="domain" description="Amino acid transporter transmembrane" evidence="10">
    <location>
        <begin position="49"/>
        <end position="436"/>
    </location>
</feature>
<name>A0A367IUK0_RHIST</name>
<feature type="transmembrane region" description="Helical" evidence="9">
    <location>
        <begin position="267"/>
        <end position="291"/>
    </location>
</feature>
<feature type="transmembrane region" description="Helical" evidence="9">
    <location>
        <begin position="191"/>
        <end position="211"/>
    </location>
</feature>
<feature type="transmembrane region" description="Helical" evidence="9">
    <location>
        <begin position="379"/>
        <end position="399"/>
    </location>
</feature>
<comment type="subcellular location">
    <subcellularLocation>
        <location evidence="1">Membrane</location>
        <topology evidence="1">Multi-pass membrane protein</topology>
    </subcellularLocation>
</comment>
<evidence type="ECO:0000256" key="2">
    <source>
        <dbReference type="ARBA" id="ARBA00008066"/>
    </source>
</evidence>
<dbReference type="Proteomes" id="UP000253551">
    <property type="component" value="Unassembled WGS sequence"/>
</dbReference>
<gene>
    <name evidence="11" type="ORF">CU098_004409</name>
</gene>
<dbReference type="Pfam" id="PF01490">
    <property type="entry name" value="Aa_trans"/>
    <property type="match status" value="1"/>
</dbReference>
<keyword evidence="12" id="KW-1185">Reference proteome</keyword>
<keyword evidence="4 9" id="KW-0812">Transmembrane</keyword>
<dbReference type="GO" id="GO:0005774">
    <property type="term" value="C:vacuolar membrane"/>
    <property type="evidence" value="ECO:0007669"/>
    <property type="project" value="TreeGrafter"/>
</dbReference>
<evidence type="ECO:0000256" key="8">
    <source>
        <dbReference type="SAM" id="MobiDB-lite"/>
    </source>
</evidence>
<feature type="transmembrane region" description="Helical" evidence="9">
    <location>
        <begin position="167"/>
        <end position="184"/>
    </location>
</feature>
<dbReference type="PANTHER" id="PTHR22950:SF692">
    <property type="entry name" value="TRANSMEMBRANE AMINO ACID TRANSPORTER FAMILY PROTEIN"/>
    <property type="match status" value="1"/>
</dbReference>
<evidence type="ECO:0000256" key="9">
    <source>
        <dbReference type="SAM" id="Phobius"/>
    </source>
</evidence>
<accession>A0A367IUK0</accession>
<feature type="transmembrane region" description="Helical" evidence="9">
    <location>
        <begin position="117"/>
        <end position="147"/>
    </location>
</feature>
<feature type="transmembrane region" description="Helical" evidence="9">
    <location>
        <begin position="81"/>
        <end position="105"/>
    </location>
</feature>
<comment type="caution">
    <text evidence="11">The sequence shown here is derived from an EMBL/GenBank/DDBJ whole genome shotgun (WGS) entry which is preliminary data.</text>
</comment>
<evidence type="ECO:0000256" key="4">
    <source>
        <dbReference type="ARBA" id="ARBA00022692"/>
    </source>
</evidence>
<keyword evidence="6 9" id="KW-1133">Transmembrane helix</keyword>
<protein>
    <recommendedName>
        <fullName evidence="10">Amino acid transporter transmembrane domain-containing protein</fullName>
    </recommendedName>
</protein>
<dbReference type="PANTHER" id="PTHR22950">
    <property type="entry name" value="AMINO ACID TRANSPORTER"/>
    <property type="match status" value="1"/>
</dbReference>